<keyword evidence="3" id="KW-1185">Reference proteome</keyword>
<name>A0A0G4M556_VERLO</name>
<dbReference type="Proteomes" id="UP000044602">
    <property type="component" value="Unassembled WGS sequence"/>
</dbReference>
<keyword evidence="1" id="KW-1133">Transmembrane helix</keyword>
<sequence length="379" mass="39164">MFRRSVLLEGVGRLNRASGRWLVRGLLEELGGRRCRALIHVGALKLLQQHGECLLLRIRGAGTHDGVAAHDGQAWGRCRRLRLVAGARVLVRRAEEGSKARGFATASPTGLGRGLFLFAGRVQASSGSESHEELVGARLDGRRRNSRLLGLDRGLQRSRSDGLVGGSGSGSGGGLLAFHALHELLKVLLRVTFMLVGSGLGILVLVPPALGAIDALTVRLATAQAVSGARFERIIDFGVLAVVVERTARPVPCSIVIVPLAGLAIGREAVATSHATMEALGAFGAETLARLDGAPALGILIAFPAAAKVAVPRVAEPVAEFRVAIATVAKVEAIAGVGLFGVLVGVKGSGASGGAAVAKAAGRGKGGSRRSEYNVFRRA</sequence>
<evidence type="ECO:0000313" key="2">
    <source>
        <dbReference type="EMBL" id="CRK29394.1"/>
    </source>
</evidence>
<keyword evidence="1" id="KW-0472">Membrane</keyword>
<gene>
    <name evidence="2" type="ORF">BN1708_015591</name>
</gene>
<protein>
    <submittedName>
        <fullName evidence="2">Uncharacterized protein</fullName>
    </submittedName>
</protein>
<proteinExistence type="predicted"/>
<dbReference type="EMBL" id="CVQH01021140">
    <property type="protein sequence ID" value="CRK29394.1"/>
    <property type="molecule type" value="Genomic_DNA"/>
</dbReference>
<dbReference type="AlphaFoldDB" id="A0A0G4M556"/>
<reference evidence="2 3" key="1">
    <citation type="submission" date="2015-05" db="EMBL/GenBank/DDBJ databases">
        <authorList>
            <person name="Wang D.B."/>
            <person name="Wang M."/>
        </authorList>
    </citation>
    <scope>NUCLEOTIDE SEQUENCE [LARGE SCALE GENOMIC DNA]</scope>
    <source>
        <strain evidence="2">VL1</strain>
    </source>
</reference>
<evidence type="ECO:0000256" key="1">
    <source>
        <dbReference type="SAM" id="Phobius"/>
    </source>
</evidence>
<evidence type="ECO:0000313" key="3">
    <source>
        <dbReference type="Proteomes" id="UP000044602"/>
    </source>
</evidence>
<feature type="transmembrane region" description="Helical" evidence="1">
    <location>
        <begin position="187"/>
        <end position="210"/>
    </location>
</feature>
<accession>A0A0G4M556</accession>
<organism evidence="2 3">
    <name type="scientific">Verticillium longisporum</name>
    <name type="common">Verticillium dahliae var. longisporum</name>
    <dbReference type="NCBI Taxonomy" id="100787"/>
    <lineage>
        <taxon>Eukaryota</taxon>
        <taxon>Fungi</taxon>
        <taxon>Dikarya</taxon>
        <taxon>Ascomycota</taxon>
        <taxon>Pezizomycotina</taxon>
        <taxon>Sordariomycetes</taxon>
        <taxon>Hypocreomycetidae</taxon>
        <taxon>Glomerellales</taxon>
        <taxon>Plectosphaerellaceae</taxon>
        <taxon>Verticillium</taxon>
    </lineage>
</organism>
<keyword evidence="1" id="KW-0812">Transmembrane</keyword>